<keyword evidence="8" id="KW-1185">Reference proteome</keyword>
<dbReference type="GO" id="GO:0008168">
    <property type="term" value="F:methyltransferase activity"/>
    <property type="evidence" value="ECO:0007669"/>
    <property type="project" value="UniProtKB-KW"/>
</dbReference>
<dbReference type="PROSITE" id="PS50123">
    <property type="entry name" value="CHER"/>
    <property type="match status" value="1"/>
</dbReference>
<dbReference type="Gene3D" id="1.10.155.10">
    <property type="entry name" value="Chemotaxis receptor methyltransferase CheR, N-terminal domain"/>
    <property type="match status" value="1"/>
</dbReference>
<keyword evidence="5" id="KW-0949">S-adenosyl-L-methionine</keyword>
<protein>
    <recommendedName>
        <fullName evidence="2">protein-glutamate O-methyltransferase</fullName>
        <ecNumber evidence="2">2.1.1.80</ecNumber>
    </recommendedName>
</protein>
<dbReference type="SMART" id="SM00138">
    <property type="entry name" value="MeTrc"/>
    <property type="match status" value="1"/>
</dbReference>
<dbReference type="InterPro" id="IPR022642">
    <property type="entry name" value="CheR_C"/>
</dbReference>
<evidence type="ECO:0000256" key="5">
    <source>
        <dbReference type="ARBA" id="ARBA00022691"/>
    </source>
</evidence>
<keyword evidence="4" id="KW-0808">Transferase</keyword>
<dbReference type="InterPro" id="IPR050903">
    <property type="entry name" value="Bact_Chemotaxis_MeTrfase"/>
</dbReference>
<dbReference type="Gene3D" id="3.40.50.150">
    <property type="entry name" value="Vaccinia Virus protein VP39"/>
    <property type="match status" value="1"/>
</dbReference>
<proteinExistence type="predicted"/>
<evidence type="ECO:0000313" key="7">
    <source>
        <dbReference type="EMBL" id="GIO65234.1"/>
    </source>
</evidence>
<sequence>MDVKQPYPPTGGESAGISLPDRDYMMFIENVKKSTGIDLSEYKEAQMKRRLTTLRVKNGYTSFAAFFEAFSKDKSLFYEFLDRMTINVSEFWRNPNRWEVLRDIILPELAGGSPRGLKVWSAACSTGEEPYTLAMILDGKGLLDASKLVATDIDEGALAKAKQGLYMERSLKDVPQDVAARYFTQDGALFKFSELLKKKVEFRKQNLLLDPFEKGHDLIVCRNVMIYFTEEAKSKLYHKFAEALRPGGYLFVGSTEQIFSPGQYGLEPTETFFYRKKG</sequence>
<dbReference type="PRINTS" id="PR00996">
    <property type="entry name" value="CHERMTFRASE"/>
</dbReference>
<organism evidence="7 8">
    <name type="scientific">Paenibacillus cookii</name>
    <dbReference type="NCBI Taxonomy" id="157839"/>
    <lineage>
        <taxon>Bacteria</taxon>
        <taxon>Bacillati</taxon>
        <taxon>Bacillota</taxon>
        <taxon>Bacilli</taxon>
        <taxon>Bacillales</taxon>
        <taxon>Paenibacillaceae</taxon>
        <taxon>Paenibacillus</taxon>
    </lineage>
</organism>
<comment type="caution">
    <text evidence="7">The sequence shown here is derived from an EMBL/GenBank/DDBJ whole genome shotgun (WGS) entry which is preliminary data.</text>
</comment>
<dbReference type="PANTHER" id="PTHR24422:SF19">
    <property type="entry name" value="CHEMOTAXIS PROTEIN METHYLTRANSFERASE"/>
    <property type="match status" value="1"/>
</dbReference>
<dbReference type="Pfam" id="PF01739">
    <property type="entry name" value="CheR"/>
    <property type="match status" value="1"/>
</dbReference>
<evidence type="ECO:0000313" key="8">
    <source>
        <dbReference type="Proteomes" id="UP000680638"/>
    </source>
</evidence>
<evidence type="ECO:0000256" key="2">
    <source>
        <dbReference type="ARBA" id="ARBA00012534"/>
    </source>
</evidence>
<evidence type="ECO:0000259" key="6">
    <source>
        <dbReference type="PROSITE" id="PS50123"/>
    </source>
</evidence>
<dbReference type="SUPFAM" id="SSF47757">
    <property type="entry name" value="Chemotaxis receptor methyltransferase CheR, N-terminal domain"/>
    <property type="match status" value="1"/>
</dbReference>
<dbReference type="InterPro" id="IPR000780">
    <property type="entry name" value="CheR_MeTrfase"/>
</dbReference>
<dbReference type="InterPro" id="IPR029063">
    <property type="entry name" value="SAM-dependent_MTases_sf"/>
</dbReference>
<dbReference type="GO" id="GO:0032259">
    <property type="term" value="P:methylation"/>
    <property type="evidence" value="ECO:0007669"/>
    <property type="project" value="UniProtKB-KW"/>
</dbReference>
<name>A0ABQ4LPN5_9BACL</name>
<feature type="domain" description="CheR-type methyltransferase" evidence="6">
    <location>
        <begin position="17"/>
        <end position="278"/>
    </location>
</feature>
<comment type="catalytic activity">
    <reaction evidence="1">
        <text>L-glutamyl-[protein] + S-adenosyl-L-methionine = [protein]-L-glutamate 5-O-methyl ester + S-adenosyl-L-homocysteine</text>
        <dbReference type="Rhea" id="RHEA:24452"/>
        <dbReference type="Rhea" id="RHEA-COMP:10208"/>
        <dbReference type="Rhea" id="RHEA-COMP:10311"/>
        <dbReference type="ChEBI" id="CHEBI:29973"/>
        <dbReference type="ChEBI" id="CHEBI:57856"/>
        <dbReference type="ChEBI" id="CHEBI:59789"/>
        <dbReference type="ChEBI" id="CHEBI:82795"/>
        <dbReference type="EC" id="2.1.1.80"/>
    </reaction>
</comment>
<accession>A0ABQ4LPN5</accession>
<dbReference type="Proteomes" id="UP000680638">
    <property type="component" value="Unassembled WGS sequence"/>
</dbReference>
<gene>
    <name evidence="7" type="primary">cheR</name>
    <name evidence="7" type="ORF">J21TS3_00550</name>
</gene>
<dbReference type="InterPro" id="IPR022641">
    <property type="entry name" value="CheR_N"/>
</dbReference>
<dbReference type="InterPro" id="IPR036804">
    <property type="entry name" value="CheR_N_sf"/>
</dbReference>
<keyword evidence="3 7" id="KW-0489">Methyltransferase</keyword>
<dbReference type="CDD" id="cd02440">
    <property type="entry name" value="AdoMet_MTases"/>
    <property type="match status" value="1"/>
</dbReference>
<reference evidence="7 8" key="1">
    <citation type="submission" date="2021-03" db="EMBL/GenBank/DDBJ databases">
        <title>Antimicrobial resistance genes in bacteria isolated from Japanese honey, and their potential for conferring macrolide and lincosamide resistance in the American foulbrood pathogen Paenibacillus larvae.</title>
        <authorList>
            <person name="Okamoto M."/>
            <person name="Kumagai M."/>
            <person name="Kanamori H."/>
            <person name="Takamatsu D."/>
        </authorList>
    </citation>
    <scope>NUCLEOTIDE SEQUENCE [LARGE SCALE GENOMIC DNA]</scope>
    <source>
        <strain evidence="7 8">J21TS3</strain>
    </source>
</reference>
<evidence type="ECO:0000256" key="4">
    <source>
        <dbReference type="ARBA" id="ARBA00022679"/>
    </source>
</evidence>
<dbReference type="PANTHER" id="PTHR24422">
    <property type="entry name" value="CHEMOTAXIS PROTEIN METHYLTRANSFERASE"/>
    <property type="match status" value="1"/>
</dbReference>
<evidence type="ECO:0000256" key="3">
    <source>
        <dbReference type="ARBA" id="ARBA00022603"/>
    </source>
</evidence>
<dbReference type="EMBL" id="BORW01000001">
    <property type="protein sequence ID" value="GIO65234.1"/>
    <property type="molecule type" value="Genomic_DNA"/>
</dbReference>
<dbReference type="EC" id="2.1.1.80" evidence="2"/>
<dbReference type="Pfam" id="PF03705">
    <property type="entry name" value="CheR_N"/>
    <property type="match status" value="1"/>
</dbReference>
<dbReference type="SUPFAM" id="SSF53335">
    <property type="entry name" value="S-adenosyl-L-methionine-dependent methyltransferases"/>
    <property type="match status" value="1"/>
</dbReference>
<evidence type="ECO:0000256" key="1">
    <source>
        <dbReference type="ARBA" id="ARBA00001541"/>
    </source>
</evidence>